<dbReference type="Pfam" id="PF05378">
    <property type="entry name" value="Hydant_A_N"/>
    <property type="match status" value="1"/>
</dbReference>
<dbReference type="EMBL" id="RKST01000017">
    <property type="protein sequence ID" value="RUM96615.1"/>
    <property type="molecule type" value="Genomic_DNA"/>
</dbReference>
<keyword evidence="5" id="KW-1185">Reference proteome</keyword>
<dbReference type="GO" id="GO:0005829">
    <property type="term" value="C:cytosol"/>
    <property type="evidence" value="ECO:0007669"/>
    <property type="project" value="TreeGrafter"/>
</dbReference>
<accession>A0A432V3B6</accession>
<evidence type="ECO:0000259" key="2">
    <source>
        <dbReference type="Pfam" id="PF05378"/>
    </source>
</evidence>
<comment type="caution">
    <text evidence="4">The sequence shown here is derived from an EMBL/GenBank/DDBJ whole genome shotgun (WGS) entry which is preliminary data.</text>
</comment>
<dbReference type="InterPro" id="IPR043129">
    <property type="entry name" value="ATPase_NBD"/>
</dbReference>
<dbReference type="Pfam" id="PF01968">
    <property type="entry name" value="Hydantoinase_A"/>
    <property type="match status" value="1"/>
</dbReference>
<dbReference type="InterPro" id="IPR002821">
    <property type="entry name" value="Hydantoinase_A"/>
</dbReference>
<dbReference type="InterPro" id="IPR045079">
    <property type="entry name" value="Oxoprolinase-like"/>
</dbReference>
<dbReference type="OrthoDB" id="9759608at2"/>
<feature type="domain" description="Hydantoinase/oxoprolinase N-terminal" evidence="2">
    <location>
        <begin position="6"/>
        <end position="174"/>
    </location>
</feature>
<organism evidence="4 5">
    <name type="scientific">Borborobacter arsenicus</name>
    <dbReference type="NCBI Taxonomy" id="1851146"/>
    <lineage>
        <taxon>Bacteria</taxon>
        <taxon>Pseudomonadati</taxon>
        <taxon>Pseudomonadota</taxon>
        <taxon>Alphaproteobacteria</taxon>
        <taxon>Hyphomicrobiales</taxon>
        <taxon>Phyllobacteriaceae</taxon>
        <taxon>Borborobacter</taxon>
    </lineage>
</organism>
<dbReference type="InterPro" id="IPR049517">
    <property type="entry name" value="ACX-like_C"/>
</dbReference>
<evidence type="ECO:0000259" key="1">
    <source>
        <dbReference type="Pfam" id="PF01968"/>
    </source>
</evidence>
<evidence type="ECO:0000313" key="4">
    <source>
        <dbReference type="EMBL" id="RUM96615.1"/>
    </source>
</evidence>
<evidence type="ECO:0000259" key="3">
    <source>
        <dbReference type="Pfam" id="PF19278"/>
    </source>
</evidence>
<dbReference type="GO" id="GO:0006749">
    <property type="term" value="P:glutathione metabolic process"/>
    <property type="evidence" value="ECO:0007669"/>
    <property type="project" value="TreeGrafter"/>
</dbReference>
<dbReference type="Proteomes" id="UP000281647">
    <property type="component" value="Unassembled WGS sequence"/>
</dbReference>
<dbReference type="SUPFAM" id="SSF53067">
    <property type="entry name" value="Actin-like ATPase domain"/>
    <property type="match status" value="1"/>
</dbReference>
<dbReference type="PANTHER" id="PTHR11365:SF23">
    <property type="entry name" value="HYPOTHETICAL 5-OXOPROLINASE (EUROFUNG)-RELATED"/>
    <property type="match status" value="1"/>
</dbReference>
<feature type="domain" description="Acetophenone carboxylase-like C-terminal" evidence="3">
    <location>
        <begin position="495"/>
        <end position="663"/>
    </location>
</feature>
<gene>
    <name evidence="4" type="ORF">EET67_16635</name>
</gene>
<name>A0A432V3B6_9HYPH</name>
<dbReference type="Pfam" id="PF19278">
    <property type="entry name" value="Hydant_A_C"/>
    <property type="match status" value="1"/>
</dbReference>
<sequence>MGLVAGVDVGGTFTDICVVDETTGTVKVTKVPTTRNQAEGFVSGLHQLGDIAELRAIAHGTTVGTNALLERKGAATGLLTTEGFRDILELGRRTRPTPYGMKGEFQPLVARSRRSEIRERMDAEGRVLVELDRAAARAAIEALIADGVESIAVVLMHSYVNAEHEEICRELIAEFGDRVFISLSHDVLPEIGEFERTSTTVINAYLQPLISRYLERVDRELRSAGFSGPFHIMQSNGGVLNAENSARAACRSVLSGPAGGLMAAHFIARKLNRNIISADMGGTSFDVGLVMGGEPILSEQKEVAYGIPSRIPMIDIDTIGAGGGSIIRVNAGGLLTVGPESAGSIPGPISYGRGGTEPTVADANVVLGRIDVERISSDAKSAIGGALKAFEAVGEKLNLDAEAAAEASLKVADLLMANAIRSISLERGLDPRKFSLLPFGGAGPVHACAIADQLGIRSVVVPPWPGVFSAVGCIISGVRFDDTRSVLKRLDRISAKEIRELFDLMGERIFAIIDGEGLARDEVVLNYEASLQYEGQTHRVLVPLPGPNVEPDELARIFEAAYAKAFSVSVSELPIRLVNLRVRAVSAAESRIELKVDIRRTGSAADAVVGVTRMRFGGAWHEARVYDRWAIPIGVDVAGPARIDQSDTTIIIPPGWSAAVDDFGNLEITREEAGHA</sequence>
<dbReference type="AlphaFoldDB" id="A0A432V3B6"/>
<dbReference type="Gene3D" id="3.30.420.40">
    <property type="match status" value="1"/>
</dbReference>
<dbReference type="InterPro" id="IPR008040">
    <property type="entry name" value="Hydant_A_N"/>
</dbReference>
<proteinExistence type="predicted"/>
<evidence type="ECO:0000313" key="5">
    <source>
        <dbReference type="Proteomes" id="UP000281647"/>
    </source>
</evidence>
<dbReference type="GO" id="GO:0017168">
    <property type="term" value="F:5-oxoprolinase (ATP-hydrolyzing) activity"/>
    <property type="evidence" value="ECO:0007669"/>
    <property type="project" value="TreeGrafter"/>
</dbReference>
<feature type="domain" description="Hydantoinase A/oxoprolinase" evidence="1">
    <location>
        <begin position="196"/>
        <end position="480"/>
    </location>
</feature>
<dbReference type="RefSeq" id="WP_128627669.1">
    <property type="nucleotide sequence ID" value="NZ_RKST01000017.1"/>
</dbReference>
<reference evidence="4 5" key="1">
    <citation type="submission" date="2018-11" db="EMBL/GenBank/DDBJ databases">
        <title>Pseudaminobacter arsenicus sp. nov., an arsenic-resistant bacterium isolated from arsenic-rich aquifers.</title>
        <authorList>
            <person name="Mu Y."/>
        </authorList>
    </citation>
    <scope>NUCLEOTIDE SEQUENCE [LARGE SCALE GENOMIC DNA]</scope>
    <source>
        <strain evidence="4 5">CB3</strain>
    </source>
</reference>
<dbReference type="PANTHER" id="PTHR11365">
    <property type="entry name" value="5-OXOPROLINASE RELATED"/>
    <property type="match status" value="1"/>
</dbReference>
<protein>
    <submittedName>
        <fullName evidence="4">Hydantoinase/oxoprolinase family protein</fullName>
    </submittedName>
</protein>